<dbReference type="Pfam" id="PF09297">
    <property type="entry name" value="Zn_ribbon_NUD"/>
    <property type="match status" value="1"/>
</dbReference>
<evidence type="ECO:0000256" key="7">
    <source>
        <dbReference type="ARBA" id="ARBA00022723"/>
    </source>
</evidence>
<dbReference type="InterPro" id="IPR015797">
    <property type="entry name" value="NUDIX_hydrolase-like_dom_sf"/>
</dbReference>
<evidence type="ECO:0000256" key="16">
    <source>
        <dbReference type="ARBA" id="ARBA00031178"/>
    </source>
</evidence>
<evidence type="ECO:0000256" key="19">
    <source>
        <dbReference type="PROSITE-ProRule" id="PRU00023"/>
    </source>
</evidence>
<evidence type="ECO:0000256" key="10">
    <source>
        <dbReference type="ARBA" id="ARBA00022857"/>
    </source>
</evidence>
<proteinExistence type="inferred from homology"/>
<gene>
    <name evidence="21" type="ORF">BCV72DRAFT_73096</name>
</gene>
<keyword evidence="19" id="KW-0040">ANK repeat</keyword>
<dbReference type="Pfam" id="PF00293">
    <property type="entry name" value="NUDIX"/>
    <property type="match status" value="1"/>
</dbReference>
<comment type="similarity">
    <text evidence="5">Belongs to the Nudix hydrolase family. NudC subfamily.</text>
</comment>
<dbReference type="PANTHER" id="PTHR42904:SF6">
    <property type="entry name" value="NAD-CAPPED RNA HYDROLASE NUDT12"/>
    <property type="match status" value="1"/>
</dbReference>
<dbReference type="GO" id="GO:0019677">
    <property type="term" value="P:NAD+ catabolic process"/>
    <property type="evidence" value="ECO:0007669"/>
    <property type="project" value="TreeGrafter"/>
</dbReference>
<keyword evidence="11" id="KW-0520">NAD</keyword>
<dbReference type="EC" id="3.6.1.22" evidence="6"/>
<evidence type="ECO:0000256" key="2">
    <source>
        <dbReference type="ARBA" id="ARBA00001947"/>
    </source>
</evidence>
<feature type="domain" description="Nudix hydrolase" evidence="20">
    <location>
        <begin position="296"/>
        <end position="422"/>
    </location>
</feature>
<evidence type="ECO:0000256" key="9">
    <source>
        <dbReference type="ARBA" id="ARBA00022842"/>
    </source>
</evidence>
<comment type="cofactor">
    <cofactor evidence="2">
        <name>Zn(2+)</name>
        <dbReference type="ChEBI" id="CHEBI:29105"/>
    </cofactor>
</comment>
<dbReference type="Gene3D" id="3.90.79.20">
    <property type="match status" value="1"/>
</dbReference>
<sequence>MSNNVFEAAASGDLDYIRSNLAHINDKNEREWTPLHFAARFGQQGVAKFLKENGADIHQTNSEGKTAAQLAAFWGNTEIANLLQETSTVVRSFPDNQINVFAGNHLNRYGWARDSADFLSELAKSPRSKYVVLKKLKALYDESGQLHLVSYSDVASIVDEVYTENGFNKTNDEIILVFLGIDETNGKGQDGEAYWALDLTPKGKYENELDALAKGFESSSFEFCPTLPRAFTLKRSTSAIIAQAVAMVDWNSRNLFCSACGSKTVMAEGGHKRTCTSTKEAPKCISHTGIQNFAYPRTDAVVIACIIHPNEDKILLGRQKRWPKNMYSCISGFIEAAESLEEAVRREAFEETGIVVNRVAYHSSQPWPFPNSLMLGFHAEALTTQISFSDDELESAKWFTRSEVMAAMKGEANAPLNLPFKGSLAYVLVDAWLHDKRWHNKL</sequence>
<dbReference type="PROSITE" id="PS51462">
    <property type="entry name" value="NUDIX"/>
    <property type="match status" value="1"/>
</dbReference>
<comment type="cofactor">
    <cofactor evidence="1">
        <name>Mg(2+)</name>
        <dbReference type="ChEBI" id="CHEBI:18420"/>
    </cofactor>
</comment>
<dbReference type="VEuPathDB" id="FungiDB:BCV72DRAFT_73096"/>
<dbReference type="EMBL" id="KV921880">
    <property type="protein sequence ID" value="ORE09064.1"/>
    <property type="molecule type" value="Genomic_DNA"/>
</dbReference>
<evidence type="ECO:0000259" key="20">
    <source>
        <dbReference type="PROSITE" id="PS51462"/>
    </source>
</evidence>
<accession>A0A1X0RAP4</accession>
<dbReference type="AlphaFoldDB" id="A0A1X0RAP4"/>
<dbReference type="InterPro" id="IPR049734">
    <property type="entry name" value="NudC-like_C"/>
</dbReference>
<dbReference type="InterPro" id="IPR000086">
    <property type="entry name" value="NUDIX_hydrolase_dom"/>
</dbReference>
<keyword evidence="7" id="KW-0479">Metal-binding</keyword>
<evidence type="ECO:0000256" key="14">
    <source>
        <dbReference type="ARBA" id="ARBA00023869"/>
    </source>
</evidence>
<dbReference type="PROSITE" id="PS50297">
    <property type="entry name" value="ANK_REP_REGION"/>
    <property type="match status" value="1"/>
</dbReference>
<dbReference type="CDD" id="cd03429">
    <property type="entry name" value="NUDIX_NADH_pyrophosphatase_Nudt13"/>
    <property type="match status" value="1"/>
</dbReference>
<dbReference type="Pfam" id="PF09296">
    <property type="entry name" value="NUDIX-like"/>
    <property type="match status" value="1"/>
</dbReference>
<dbReference type="InterPro" id="IPR050241">
    <property type="entry name" value="NAD-cap_RNA_hydrolase_NudC"/>
</dbReference>
<protein>
    <recommendedName>
        <fullName evidence="14">NAD-capped RNA hydrolase NUDT12</fullName>
        <ecNumber evidence="6">3.6.1.22</ecNumber>
    </recommendedName>
    <alternativeName>
        <fullName evidence="15">NADH pyrophosphatase NUDT12</fullName>
    </alternativeName>
    <alternativeName>
        <fullName evidence="16">Nucleoside diphosphate-linked moiety X motif 12</fullName>
    </alternativeName>
</protein>
<comment type="subcellular location">
    <subcellularLocation>
        <location evidence="4">Cytoplasmic granule</location>
    </subcellularLocation>
    <subcellularLocation>
        <location evidence="3">Peroxisome</location>
    </subcellularLocation>
</comment>
<evidence type="ECO:0000313" key="21">
    <source>
        <dbReference type="EMBL" id="ORE09064.1"/>
    </source>
</evidence>
<evidence type="ECO:0000256" key="8">
    <source>
        <dbReference type="ARBA" id="ARBA00022801"/>
    </source>
</evidence>
<reference evidence="21" key="1">
    <citation type="journal article" date="2016" name="Proc. Natl. Acad. Sci. U.S.A.">
        <title>Lipid metabolic changes in an early divergent fungus govern the establishment of a mutualistic symbiosis with endobacteria.</title>
        <authorList>
            <person name="Lastovetsky O.A."/>
            <person name="Gaspar M.L."/>
            <person name="Mondo S.J."/>
            <person name="LaButti K.M."/>
            <person name="Sandor L."/>
            <person name="Grigoriev I.V."/>
            <person name="Henry S.A."/>
            <person name="Pawlowska T.E."/>
        </authorList>
    </citation>
    <scope>NUCLEOTIDE SEQUENCE [LARGE SCALE GENOMIC DNA]</scope>
    <source>
        <strain evidence="21">ATCC 52814</strain>
    </source>
</reference>
<keyword evidence="10" id="KW-0521">NADP</keyword>
<dbReference type="GO" id="GO:0005777">
    <property type="term" value="C:peroxisome"/>
    <property type="evidence" value="ECO:0007669"/>
    <property type="project" value="UniProtKB-SubCell"/>
</dbReference>
<evidence type="ECO:0000256" key="17">
    <source>
        <dbReference type="ARBA" id="ARBA00045837"/>
    </source>
</evidence>
<dbReference type="SMART" id="SM00248">
    <property type="entry name" value="ANK"/>
    <property type="match status" value="2"/>
</dbReference>
<dbReference type="SUPFAM" id="SSF55811">
    <property type="entry name" value="Nudix"/>
    <property type="match status" value="1"/>
</dbReference>
<evidence type="ECO:0000256" key="5">
    <source>
        <dbReference type="ARBA" id="ARBA00009595"/>
    </source>
</evidence>
<dbReference type="Gene3D" id="1.25.40.20">
    <property type="entry name" value="Ankyrin repeat-containing domain"/>
    <property type="match status" value="1"/>
</dbReference>
<dbReference type="NCBIfam" id="NF001299">
    <property type="entry name" value="PRK00241.1"/>
    <property type="match status" value="1"/>
</dbReference>
<dbReference type="Proteomes" id="UP000242414">
    <property type="component" value="Unassembled WGS sequence"/>
</dbReference>
<dbReference type="GO" id="GO:0005829">
    <property type="term" value="C:cytosol"/>
    <property type="evidence" value="ECO:0007669"/>
    <property type="project" value="TreeGrafter"/>
</dbReference>
<dbReference type="SUPFAM" id="SSF48403">
    <property type="entry name" value="Ankyrin repeat"/>
    <property type="match status" value="1"/>
</dbReference>
<dbReference type="GO" id="GO:0006742">
    <property type="term" value="P:NADP+ catabolic process"/>
    <property type="evidence" value="ECO:0007669"/>
    <property type="project" value="TreeGrafter"/>
</dbReference>
<organism evidence="21">
    <name type="scientific">Rhizopus microsporus var. microsporus</name>
    <dbReference type="NCBI Taxonomy" id="86635"/>
    <lineage>
        <taxon>Eukaryota</taxon>
        <taxon>Fungi</taxon>
        <taxon>Fungi incertae sedis</taxon>
        <taxon>Mucoromycota</taxon>
        <taxon>Mucoromycotina</taxon>
        <taxon>Mucoromycetes</taxon>
        <taxon>Mucorales</taxon>
        <taxon>Mucorineae</taxon>
        <taxon>Rhizopodaceae</taxon>
        <taxon>Rhizopus</taxon>
    </lineage>
</organism>
<dbReference type="PROSITE" id="PS50088">
    <property type="entry name" value="ANK_REPEAT"/>
    <property type="match status" value="1"/>
</dbReference>
<comment type="function">
    <text evidence="17">mRNA decapping enzyme that specifically removes the nicotinamide adenine dinucleotide (NAD) cap from a subset of mRNAs by hydrolyzing the diphosphate linkage to produce nicotinamide mononucleotide (NMN) and 5' monophosphate mRNA. The NAD-cap is present at the 5'-end of some RNAs; in contrast to the canonical N7 methylguanosine (m7G) cap, the NAD cap promotes mRNA decay. Preferentially acts on NAD-capped transcripts in response to nutrient stress. Also acts on free nicotinamide adenine dinucleotide molecules: hydrolyzes NAD(H) into NMN(H) and AMP, and NADPH into NMNH and 2',5'-ADP. May act to regulate the concentration of peroxisomal nicotinamide nucleotide cofactors required for oxidative metabolism in this organelle. Regulates the levels of circadian clock components PER1, PER2, PER3 and CRY2 in the liver.</text>
</comment>
<name>A0A1X0RAP4_RHIZD</name>
<dbReference type="GO" id="GO:0035529">
    <property type="term" value="F:NADH pyrophosphatase activity"/>
    <property type="evidence" value="ECO:0007669"/>
    <property type="project" value="TreeGrafter"/>
</dbReference>
<dbReference type="OrthoDB" id="10249612at2759"/>
<evidence type="ECO:0000256" key="4">
    <source>
        <dbReference type="ARBA" id="ARBA00004463"/>
    </source>
</evidence>
<evidence type="ECO:0000256" key="3">
    <source>
        <dbReference type="ARBA" id="ARBA00004275"/>
    </source>
</evidence>
<keyword evidence="12" id="KW-0576">Peroxisome</keyword>
<dbReference type="PANTHER" id="PTHR42904">
    <property type="entry name" value="NUDIX HYDROLASE, NUDC SUBFAMILY"/>
    <property type="match status" value="1"/>
</dbReference>
<comment type="catalytic activity">
    <reaction evidence="13">
        <text>a 5'-end NAD(+)-phospho-ribonucleoside in mRNA + H2O = a 5'-end phospho-adenosine-phospho-ribonucleoside in mRNA + beta-nicotinamide D-ribonucleotide + 2 H(+)</text>
        <dbReference type="Rhea" id="RHEA:60876"/>
        <dbReference type="Rhea" id="RHEA-COMP:15698"/>
        <dbReference type="Rhea" id="RHEA-COMP:15719"/>
        <dbReference type="ChEBI" id="CHEBI:14649"/>
        <dbReference type="ChEBI" id="CHEBI:15377"/>
        <dbReference type="ChEBI" id="CHEBI:15378"/>
        <dbReference type="ChEBI" id="CHEBI:144029"/>
        <dbReference type="ChEBI" id="CHEBI:144051"/>
    </reaction>
    <physiologicalReaction direction="left-to-right" evidence="13">
        <dbReference type="Rhea" id="RHEA:60877"/>
    </physiologicalReaction>
</comment>
<evidence type="ECO:0000256" key="12">
    <source>
        <dbReference type="ARBA" id="ARBA00023140"/>
    </source>
</evidence>
<dbReference type="Pfam" id="PF12796">
    <property type="entry name" value="Ank_2"/>
    <property type="match status" value="1"/>
</dbReference>
<dbReference type="InterPro" id="IPR015375">
    <property type="entry name" value="NADH_PPase-like_N"/>
</dbReference>
<dbReference type="InterPro" id="IPR036770">
    <property type="entry name" value="Ankyrin_rpt-contain_sf"/>
</dbReference>
<evidence type="ECO:0000256" key="15">
    <source>
        <dbReference type="ARBA" id="ARBA00030313"/>
    </source>
</evidence>
<evidence type="ECO:0000256" key="11">
    <source>
        <dbReference type="ARBA" id="ARBA00023027"/>
    </source>
</evidence>
<keyword evidence="9" id="KW-0460">Magnesium</keyword>
<evidence type="ECO:0000256" key="13">
    <source>
        <dbReference type="ARBA" id="ARBA00023679"/>
    </source>
</evidence>
<dbReference type="PROSITE" id="PS00893">
    <property type="entry name" value="NUDIX_BOX"/>
    <property type="match status" value="1"/>
</dbReference>
<dbReference type="InterPro" id="IPR002110">
    <property type="entry name" value="Ankyrin_rpt"/>
</dbReference>
<dbReference type="InterPro" id="IPR020084">
    <property type="entry name" value="NUDIX_hydrolase_CS"/>
</dbReference>
<keyword evidence="8" id="KW-0378">Hydrolase</keyword>
<feature type="repeat" description="ANK" evidence="19">
    <location>
        <begin position="30"/>
        <end position="62"/>
    </location>
</feature>
<comment type="subunit">
    <text evidence="18">Homodimer. Homodimerization is essential for its catalytic activity and protein stability. Interacts (via ANK repeats) with BLMH.</text>
</comment>
<dbReference type="Gene3D" id="3.90.79.10">
    <property type="entry name" value="Nucleoside Triphosphate Pyrophosphohydrolase"/>
    <property type="match status" value="1"/>
</dbReference>
<dbReference type="InterPro" id="IPR015376">
    <property type="entry name" value="Znr_NADH_PPase"/>
</dbReference>
<evidence type="ECO:0000256" key="6">
    <source>
        <dbReference type="ARBA" id="ARBA00012381"/>
    </source>
</evidence>
<dbReference type="GO" id="GO:0046872">
    <property type="term" value="F:metal ion binding"/>
    <property type="evidence" value="ECO:0007669"/>
    <property type="project" value="UniProtKB-KW"/>
</dbReference>
<evidence type="ECO:0000256" key="1">
    <source>
        <dbReference type="ARBA" id="ARBA00001946"/>
    </source>
</evidence>
<evidence type="ECO:0000256" key="18">
    <source>
        <dbReference type="ARBA" id="ARBA00046702"/>
    </source>
</evidence>